<dbReference type="EMBL" id="UZAE01005679">
    <property type="protein sequence ID" value="VDO01786.1"/>
    <property type="molecule type" value="Genomic_DNA"/>
</dbReference>
<sequence>MVCASFLVPPSLFIKGGLISVNKTLSIEISPKNHLWLLPSAFDYIPLTCSERHEIPKTRGIRMFRHQPFVPVPREEVSIIGLPADRKSPLSVLVLSPHWAIYSWCLKHVFPISRHLVFLSACQAILLTSEKSADLD</sequence>
<evidence type="ECO:0000313" key="3">
    <source>
        <dbReference type="WBParaSite" id="HNAJ_0000593001-mRNA-1"/>
    </source>
</evidence>
<reference evidence="3" key="1">
    <citation type="submission" date="2017-02" db="UniProtKB">
        <authorList>
            <consortium name="WormBaseParasite"/>
        </authorList>
    </citation>
    <scope>IDENTIFICATION</scope>
</reference>
<evidence type="ECO:0000313" key="2">
    <source>
        <dbReference type="Proteomes" id="UP000278807"/>
    </source>
</evidence>
<name>A0A0R3TFT9_RODNA</name>
<accession>A0A0R3TFT9</accession>
<dbReference type="AlphaFoldDB" id="A0A0R3TFT9"/>
<dbReference type="Proteomes" id="UP000278807">
    <property type="component" value="Unassembled WGS sequence"/>
</dbReference>
<proteinExistence type="predicted"/>
<gene>
    <name evidence="1" type="ORF">HNAJ_LOCUS5926</name>
</gene>
<organism evidence="3">
    <name type="scientific">Rodentolepis nana</name>
    <name type="common">Dwarf tapeworm</name>
    <name type="synonym">Hymenolepis nana</name>
    <dbReference type="NCBI Taxonomy" id="102285"/>
    <lineage>
        <taxon>Eukaryota</taxon>
        <taxon>Metazoa</taxon>
        <taxon>Spiralia</taxon>
        <taxon>Lophotrochozoa</taxon>
        <taxon>Platyhelminthes</taxon>
        <taxon>Cestoda</taxon>
        <taxon>Eucestoda</taxon>
        <taxon>Cyclophyllidea</taxon>
        <taxon>Hymenolepididae</taxon>
        <taxon>Rodentolepis</taxon>
    </lineage>
</organism>
<evidence type="ECO:0000313" key="1">
    <source>
        <dbReference type="EMBL" id="VDO01786.1"/>
    </source>
</evidence>
<keyword evidence="2" id="KW-1185">Reference proteome</keyword>
<reference evidence="1 2" key="2">
    <citation type="submission" date="2018-11" db="EMBL/GenBank/DDBJ databases">
        <authorList>
            <consortium name="Pathogen Informatics"/>
        </authorList>
    </citation>
    <scope>NUCLEOTIDE SEQUENCE [LARGE SCALE GENOMIC DNA]</scope>
</reference>
<dbReference type="WBParaSite" id="HNAJ_0000593001-mRNA-1">
    <property type="protein sequence ID" value="HNAJ_0000593001-mRNA-1"/>
    <property type="gene ID" value="HNAJ_0000593001"/>
</dbReference>
<protein>
    <submittedName>
        <fullName evidence="1 3">Uncharacterized protein</fullName>
    </submittedName>
</protein>